<keyword evidence="3" id="KW-1185">Reference proteome</keyword>
<feature type="transmembrane region" description="Helical" evidence="1">
    <location>
        <begin position="12"/>
        <end position="32"/>
    </location>
</feature>
<accession>A0A926KWU2</accession>
<organism evidence="2 3">
    <name type="scientific">Paenibacillus sedimenti</name>
    <dbReference type="NCBI Taxonomy" id="2770274"/>
    <lineage>
        <taxon>Bacteria</taxon>
        <taxon>Bacillati</taxon>
        <taxon>Bacillota</taxon>
        <taxon>Bacilli</taxon>
        <taxon>Bacillales</taxon>
        <taxon>Paenibacillaceae</taxon>
        <taxon>Paenibacillus</taxon>
    </lineage>
</organism>
<name>A0A926KWU2_9BACL</name>
<evidence type="ECO:0000313" key="2">
    <source>
        <dbReference type="EMBL" id="MBD0384321.1"/>
    </source>
</evidence>
<keyword evidence="1" id="KW-0472">Membrane</keyword>
<protein>
    <submittedName>
        <fullName evidence="2">AtpZ/AtpI family protein</fullName>
    </submittedName>
</protein>
<dbReference type="Proteomes" id="UP000650466">
    <property type="component" value="Unassembled WGS sequence"/>
</dbReference>
<sequence length="74" mass="8006">MKSPRPDDNPWRAAGLVSAIGLEIVICTAIGYVCGKYLGGSKGWIIAGVMIGFFLGIGTAVMMLKKFLEDDRRE</sequence>
<proteinExistence type="predicted"/>
<keyword evidence="1" id="KW-0812">Transmembrane</keyword>
<dbReference type="EMBL" id="JACVVD010000018">
    <property type="protein sequence ID" value="MBD0384321.1"/>
    <property type="molecule type" value="Genomic_DNA"/>
</dbReference>
<gene>
    <name evidence="2" type="ORF">ICC18_30170</name>
</gene>
<feature type="transmembrane region" description="Helical" evidence="1">
    <location>
        <begin position="44"/>
        <end position="64"/>
    </location>
</feature>
<keyword evidence="1" id="KW-1133">Transmembrane helix</keyword>
<evidence type="ECO:0000313" key="3">
    <source>
        <dbReference type="Proteomes" id="UP000650466"/>
    </source>
</evidence>
<comment type="caution">
    <text evidence="2">The sequence shown here is derived from an EMBL/GenBank/DDBJ whole genome shotgun (WGS) entry which is preliminary data.</text>
</comment>
<reference evidence="2" key="1">
    <citation type="submission" date="2020-09" db="EMBL/GenBank/DDBJ databases">
        <title>Draft Genome Sequence of Paenibacillus sp. WST5.</title>
        <authorList>
            <person name="Bao Z."/>
        </authorList>
    </citation>
    <scope>NUCLEOTIDE SEQUENCE</scope>
    <source>
        <strain evidence="2">WST5</strain>
    </source>
</reference>
<evidence type="ECO:0000256" key="1">
    <source>
        <dbReference type="SAM" id="Phobius"/>
    </source>
</evidence>
<dbReference type="AlphaFoldDB" id="A0A926KWU2"/>